<reference evidence="1" key="1">
    <citation type="journal article" date="2015" name="MBio">
        <title>Eco-Evolutionary Dynamics of Episomes among Ecologically Cohesive Bacterial Populations.</title>
        <authorList>
            <person name="Xue H."/>
            <person name="Cordero O.X."/>
            <person name="Camas F.M."/>
            <person name="Trimble W."/>
            <person name="Meyer F."/>
            <person name="Guglielmini J."/>
            <person name="Rocha E.P."/>
            <person name="Polz M.F."/>
        </authorList>
    </citation>
    <scope>NUCLEOTIDE SEQUENCE</scope>
    <source>
        <strain evidence="1">FF_273</strain>
    </source>
</reference>
<proteinExistence type="predicted"/>
<dbReference type="EMBL" id="KP795710">
    <property type="protein sequence ID" value="AKN40907.1"/>
    <property type="molecule type" value="Genomic_DNA"/>
</dbReference>
<organism evidence="1">
    <name type="scientific">Vibrio sp. FF_273</name>
    <dbReference type="NCBI Taxonomy" id="1652830"/>
    <lineage>
        <taxon>Bacteria</taxon>
        <taxon>Pseudomonadati</taxon>
        <taxon>Pseudomonadota</taxon>
        <taxon>Gammaproteobacteria</taxon>
        <taxon>Vibrionales</taxon>
        <taxon>Vibrionaceae</taxon>
        <taxon>Vibrio</taxon>
    </lineage>
</organism>
<evidence type="ECO:0000313" key="1">
    <source>
        <dbReference type="EMBL" id="AKN40907.1"/>
    </source>
</evidence>
<accession>A0A0H4A1T0</accession>
<dbReference type="AlphaFoldDB" id="A0A0H4A1T0"/>
<sequence>MQIAEQSTPSQTLSELEQAAQEHIRTQRKKTSAAYRAARKARVEECIDIHHAAIEAEKSRLEAKGKPNPNYQIGFTKRRVLRDKENPRVAELPTEFAMILKACEEFIDNPRRFPELYTWVPEMNNRQARELVARVLACLLVNTDIISGRVGEPSPQGMKPLSYHQFHEDHALRFGKYIAPKSFNKAIGYLKRAGYYNSESINIPIGDVEGTVRGAPAYKQFSEVFFNDLKVVRYKNIAESIIETRKRQIKNGLRHAWISFRDMANGVVQRYLNANKFELVAESNVRVFEAYSPQVLLNPD</sequence>
<protein>
    <submittedName>
        <fullName evidence="1">Uncharacterized protein</fullName>
    </submittedName>
</protein>
<name>A0A0H4A1T0_9VIBR</name>